<dbReference type="InterPro" id="IPR021115">
    <property type="entry name" value="Pyridoxal-P_BS"/>
</dbReference>
<name>A0A1H7XED1_9BACT</name>
<evidence type="ECO:0000313" key="8">
    <source>
        <dbReference type="EMBL" id="SEM31538.1"/>
    </source>
</evidence>
<dbReference type="RefSeq" id="WP_089914365.1">
    <property type="nucleotide sequence ID" value="NZ_FOBB01000004.1"/>
</dbReference>
<comment type="cofactor">
    <cofactor evidence="1 6 7">
        <name>pyridoxal 5'-phosphate</name>
        <dbReference type="ChEBI" id="CHEBI:597326"/>
    </cofactor>
</comment>
<dbReference type="Proteomes" id="UP000198984">
    <property type="component" value="Unassembled WGS sequence"/>
</dbReference>
<sequence>MNAQLEQDLAQLNDLLVATQTFSTHFLSNIDELPASKYMPPPGNATLLPEQGIGAMAALQQFRQQYGPYLAAGAGARYWGFVTGGVTPAALAGDWVASAIDMNAADKGGAAFNIEIATIQMLRQLFGLPDDFEGSFVSGATMSNFAGLAVARQWLGEQQGVDVGQQGIGVLQEPKVLACTPHSSVAKSLSMLGFGRDALIKIPALPQREAVDVDALEAWLQQHKGRPVIFVASAGTVNTTDFDDLAALARLKQQYNFWLHVDAAFGGFAACSPQHRHLVKGWEAADSITIDAHKWMNVPYDAAMIFCRHPSLQAAVFKNVGAAYLGDPAKDFNFIHHVPENSRRLRALPAWYSLQAYGAKGYQDIVEANIQQANLLGSLISDSPYFRLLAPVKLSVVCFTLSKPLNELDEATTRFLEILAERGVAFMTPTVYLHTPAIRAALVSWRTTEQDVRRVWKEMEEIAQSLKPKAESKEKPLLDKLLSFLL</sequence>
<feature type="modified residue" description="N6-(pyridoxal phosphate)lysine" evidence="6">
    <location>
        <position position="294"/>
    </location>
</feature>
<organism evidence="8 9">
    <name type="scientific">Chitinophaga rupis</name>
    <dbReference type="NCBI Taxonomy" id="573321"/>
    <lineage>
        <taxon>Bacteria</taxon>
        <taxon>Pseudomonadati</taxon>
        <taxon>Bacteroidota</taxon>
        <taxon>Chitinophagia</taxon>
        <taxon>Chitinophagales</taxon>
        <taxon>Chitinophagaceae</taxon>
        <taxon>Chitinophaga</taxon>
    </lineage>
</organism>
<reference evidence="8 9" key="1">
    <citation type="submission" date="2016-10" db="EMBL/GenBank/DDBJ databases">
        <authorList>
            <person name="de Groot N.N."/>
        </authorList>
    </citation>
    <scope>NUCLEOTIDE SEQUENCE [LARGE SCALE GENOMIC DNA]</scope>
    <source>
        <strain evidence="8 9">DSM 21039</strain>
    </source>
</reference>
<dbReference type="AlphaFoldDB" id="A0A1H7XED1"/>
<dbReference type="Gene3D" id="3.90.1150.10">
    <property type="entry name" value="Aspartate Aminotransferase, domain 1"/>
    <property type="match status" value="1"/>
</dbReference>
<proteinExistence type="inferred from homology"/>
<dbReference type="GO" id="GO:0019752">
    <property type="term" value="P:carboxylic acid metabolic process"/>
    <property type="evidence" value="ECO:0007669"/>
    <property type="project" value="InterPro"/>
</dbReference>
<keyword evidence="3" id="KW-0210">Decarboxylase</keyword>
<evidence type="ECO:0000256" key="4">
    <source>
        <dbReference type="ARBA" id="ARBA00022898"/>
    </source>
</evidence>
<evidence type="ECO:0000256" key="3">
    <source>
        <dbReference type="ARBA" id="ARBA00022793"/>
    </source>
</evidence>
<keyword evidence="4 6" id="KW-0663">Pyridoxal phosphate</keyword>
<dbReference type="PANTHER" id="PTHR11999:SF70">
    <property type="entry name" value="MIP05841P"/>
    <property type="match status" value="1"/>
</dbReference>
<dbReference type="OrthoDB" id="9803665at2"/>
<dbReference type="InterPro" id="IPR010977">
    <property type="entry name" value="Aromatic_deC"/>
</dbReference>
<dbReference type="GO" id="GO:0016831">
    <property type="term" value="F:carboxy-lyase activity"/>
    <property type="evidence" value="ECO:0007669"/>
    <property type="project" value="UniProtKB-KW"/>
</dbReference>
<dbReference type="SUPFAM" id="SSF53383">
    <property type="entry name" value="PLP-dependent transferases"/>
    <property type="match status" value="1"/>
</dbReference>
<dbReference type="Pfam" id="PF00282">
    <property type="entry name" value="Pyridoxal_deC"/>
    <property type="match status" value="1"/>
</dbReference>
<dbReference type="GO" id="GO:0030170">
    <property type="term" value="F:pyridoxal phosphate binding"/>
    <property type="evidence" value="ECO:0007669"/>
    <property type="project" value="InterPro"/>
</dbReference>
<evidence type="ECO:0000313" key="9">
    <source>
        <dbReference type="Proteomes" id="UP000198984"/>
    </source>
</evidence>
<dbReference type="Gene3D" id="3.40.640.10">
    <property type="entry name" value="Type I PLP-dependent aspartate aminotransferase-like (Major domain)"/>
    <property type="match status" value="1"/>
</dbReference>
<dbReference type="InterPro" id="IPR015424">
    <property type="entry name" value="PyrdxlP-dep_Trfase"/>
</dbReference>
<dbReference type="PROSITE" id="PS00392">
    <property type="entry name" value="DDC_GAD_HDC_YDC"/>
    <property type="match status" value="1"/>
</dbReference>
<protein>
    <submittedName>
        <fullName evidence="8">Glutamate or tyrosine decarboxylase</fullName>
    </submittedName>
</protein>
<evidence type="ECO:0000256" key="6">
    <source>
        <dbReference type="PIRSR" id="PIRSR602129-50"/>
    </source>
</evidence>
<dbReference type="PRINTS" id="PR00800">
    <property type="entry name" value="YHDCRBOXLASE"/>
</dbReference>
<dbReference type="InterPro" id="IPR015421">
    <property type="entry name" value="PyrdxlP-dep_Trfase_major"/>
</dbReference>
<dbReference type="InterPro" id="IPR015422">
    <property type="entry name" value="PyrdxlP-dep_Trfase_small"/>
</dbReference>
<dbReference type="InterPro" id="IPR002129">
    <property type="entry name" value="PyrdxlP-dep_de-COase"/>
</dbReference>
<accession>A0A1H7XED1</accession>
<keyword evidence="5 7" id="KW-0456">Lyase</keyword>
<keyword evidence="9" id="KW-1185">Reference proteome</keyword>
<dbReference type="PANTHER" id="PTHR11999">
    <property type="entry name" value="GROUP II PYRIDOXAL-5-PHOSPHATE DECARBOXYLASE"/>
    <property type="match status" value="1"/>
</dbReference>
<comment type="similarity">
    <text evidence="2 7">Belongs to the group II decarboxylase family.</text>
</comment>
<evidence type="ECO:0000256" key="5">
    <source>
        <dbReference type="ARBA" id="ARBA00023239"/>
    </source>
</evidence>
<evidence type="ECO:0000256" key="1">
    <source>
        <dbReference type="ARBA" id="ARBA00001933"/>
    </source>
</evidence>
<dbReference type="STRING" id="573321.SAMN04488505_10433"/>
<dbReference type="EMBL" id="FOBB01000004">
    <property type="protein sequence ID" value="SEM31538.1"/>
    <property type="molecule type" value="Genomic_DNA"/>
</dbReference>
<gene>
    <name evidence="8" type="ORF">SAMN04488505_10433</name>
</gene>
<evidence type="ECO:0000256" key="7">
    <source>
        <dbReference type="RuleBase" id="RU000382"/>
    </source>
</evidence>
<evidence type="ECO:0000256" key="2">
    <source>
        <dbReference type="ARBA" id="ARBA00009533"/>
    </source>
</evidence>
<dbReference type="GO" id="GO:0006520">
    <property type="term" value="P:amino acid metabolic process"/>
    <property type="evidence" value="ECO:0007669"/>
    <property type="project" value="InterPro"/>
</dbReference>